<reference evidence="7" key="1">
    <citation type="submission" date="2021-01" db="EMBL/GenBank/DDBJ databases">
        <authorList>
            <person name="Corre E."/>
            <person name="Pelletier E."/>
            <person name="Niang G."/>
            <person name="Scheremetjew M."/>
            <person name="Finn R."/>
            <person name="Kale V."/>
            <person name="Holt S."/>
            <person name="Cochrane G."/>
            <person name="Meng A."/>
            <person name="Brown T."/>
            <person name="Cohen L."/>
        </authorList>
    </citation>
    <scope>NUCLEOTIDE SEQUENCE</scope>
    <source>
        <strain evidence="7">CCMP127</strain>
    </source>
</reference>
<dbReference type="Gene3D" id="1.10.10.10">
    <property type="entry name" value="Winged helix-like DNA-binding domain superfamily/Winged helix DNA-binding domain"/>
    <property type="match status" value="2"/>
</dbReference>
<keyword evidence="3 6" id="KW-0813">Transport</keyword>
<keyword evidence="5 6" id="KW-0653">Protein transport</keyword>
<dbReference type="FunFam" id="1.10.10.10:FF:000416">
    <property type="entry name" value="Vacuolar protein-sorting-associated protein 36"/>
    <property type="match status" value="1"/>
</dbReference>
<comment type="function">
    <text evidence="6">Component of the ESCRT-II complex (endosomal sorting complex required for transport II), which is required for multivesicular body (MVB) formation and sorting of endosomal cargo proteins into MVBs.</text>
</comment>
<evidence type="ECO:0000256" key="4">
    <source>
        <dbReference type="ARBA" id="ARBA00022490"/>
    </source>
</evidence>
<dbReference type="GO" id="GO:0032266">
    <property type="term" value="F:phosphatidylinositol-3-phosphate binding"/>
    <property type="evidence" value="ECO:0007669"/>
    <property type="project" value="UniProtKB-UniRule"/>
</dbReference>
<dbReference type="GO" id="GO:0000814">
    <property type="term" value="C:ESCRT II complex"/>
    <property type="evidence" value="ECO:0007669"/>
    <property type="project" value="UniProtKB-UniRule"/>
</dbReference>
<dbReference type="InterPro" id="IPR037855">
    <property type="entry name" value="Vps36"/>
</dbReference>
<comment type="similarity">
    <text evidence="1 6">Belongs to the VPS36 family.</text>
</comment>
<dbReference type="InterPro" id="IPR036390">
    <property type="entry name" value="WH_DNA-bd_sf"/>
</dbReference>
<evidence type="ECO:0000256" key="6">
    <source>
        <dbReference type="RuleBase" id="RU367095"/>
    </source>
</evidence>
<evidence type="ECO:0000313" key="7">
    <source>
        <dbReference type="EMBL" id="CAE0410836.1"/>
    </source>
</evidence>
<protein>
    <recommendedName>
        <fullName evidence="2 6">Vacuolar protein-sorting-associated protein 36</fullName>
    </recommendedName>
    <alternativeName>
        <fullName evidence="6">ESCRT-II complex subunit VPS36</fullName>
    </alternativeName>
</protein>
<comment type="subcellular location">
    <subcellularLocation>
        <location evidence="6">Cytoplasm</location>
    </subcellularLocation>
    <subcellularLocation>
        <location evidence="6">Endosome</location>
    </subcellularLocation>
</comment>
<evidence type="ECO:0000256" key="1">
    <source>
        <dbReference type="ARBA" id="ARBA00009697"/>
    </source>
</evidence>
<sequence length="422" mass="47092">MSRTTWSPIDCLPAAKLTGSGLLDADEHEVILWARGSGEGGVSNELRSTDAEPMQALTPAGNLANTQGKTWVDRSTDISVTITTHRILFQQTEDTTSVGVAHKGRFLHLSHLLSCHLEASMFKAPRILLMTVLGELFLIFRGDKATQNAKDALHNLETALRRQEWETAERLERQSKQANQTEQKRRVGVDAIVSRNKARHELAASVTESAFTGDAESLLQEAAALVKIIQKYVATVDRHEGSNNEDNDKLAALLQNMGMTTALRKTDFHGREKAYFAQLSRQLADFLRPKLKESLMMTLTDVYCIYNRARGTNLISPEDLLQAVDRLEDLKLGLSARTFPSGLRVIQDAALTQDAWKSRLVEAAKNGCTSNTVAHELHLSWILANELLLQAEQEGALVRDETSESLRFYPNRFEEWAKELKS</sequence>
<evidence type="ECO:0000256" key="2">
    <source>
        <dbReference type="ARBA" id="ARBA00017953"/>
    </source>
</evidence>
<gene>
    <name evidence="7" type="ORF">ACOF00016_LOCUS8268</name>
</gene>
<evidence type="ECO:0000256" key="3">
    <source>
        <dbReference type="ARBA" id="ARBA00022448"/>
    </source>
</evidence>
<accession>A0A7S3L415</accession>
<dbReference type="GO" id="GO:0031902">
    <property type="term" value="C:late endosome membrane"/>
    <property type="evidence" value="ECO:0007669"/>
    <property type="project" value="UniProtKB-UniRule"/>
</dbReference>
<dbReference type="SUPFAM" id="SSF46785">
    <property type="entry name" value="Winged helix' DNA-binding domain"/>
    <property type="match status" value="1"/>
</dbReference>
<dbReference type="PANTHER" id="PTHR13128:SF12">
    <property type="entry name" value="VACUOLAR PROTEIN-SORTING-ASSOCIATED PROTEIN 36"/>
    <property type="match status" value="1"/>
</dbReference>
<name>A0A7S3L415_9STRA</name>
<dbReference type="InterPro" id="IPR040608">
    <property type="entry name" value="Snf8/Vps36"/>
</dbReference>
<dbReference type="InterPro" id="IPR036388">
    <property type="entry name" value="WH-like_DNA-bd_sf"/>
</dbReference>
<dbReference type="AlphaFoldDB" id="A0A7S3L415"/>
<keyword evidence="4 6" id="KW-0963">Cytoplasm</keyword>
<dbReference type="GO" id="GO:0043130">
    <property type="term" value="F:ubiquitin binding"/>
    <property type="evidence" value="ECO:0007669"/>
    <property type="project" value="UniProtKB-UniRule"/>
</dbReference>
<dbReference type="EMBL" id="HBIM01009804">
    <property type="protein sequence ID" value="CAE0410836.1"/>
    <property type="molecule type" value="Transcribed_RNA"/>
</dbReference>
<dbReference type="Pfam" id="PF04157">
    <property type="entry name" value="EAP30"/>
    <property type="match status" value="1"/>
</dbReference>
<comment type="subunit">
    <text evidence="6">Component of the endosomal sorting complex required for transport II (ESCRT-II).</text>
</comment>
<dbReference type="PANTHER" id="PTHR13128">
    <property type="entry name" value="VACUOLAR PROTEIN-SORTING-ASSOCIATED PROTEIN 36"/>
    <property type="match status" value="1"/>
</dbReference>
<proteinExistence type="inferred from homology"/>
<keyword evidence="6" id="KW-0967">Endosome</keyword>
<dbReference type="GO" id="GO:0043328">
    <property type="term" value="P:protein transport to vacuole involved in ubiquitin-dependent protein catabolic process via the multivesicular body sorting pathway"/>
    <property type="evidence" value="ECO:0007669"/>
    <property type="project" value="UniProtKB-UniRule"/>
</dbReference>
<organism evidence="7">
    <name type="scientific">Amphora coffeiformis</name>
    <dbReference type="NCBI Taxonomy" id="265554"/>
    <lineage>
        <taxon>Eukaryota</taxon>
        <taxon>Sar</taxon>
        <taxon>Stramenopiles</taxon>
        <taxon>Ochrophyta</taxon>
        <taxon>Bacillariophyta</taxon>
        <taxon>Bacillariophyceae</taxon>
        <taxon>Bacillariophycidae</taxon>
        <taxon>Thalassiophysales</taxon>
        <taxon>Catenulaceae</taxon>
        <taxon>Amphora</taxon>
    </lineage>
</organism>
<evidence type="ECO:0000256" key="5">
    <source>
        <dbReference type="ARBA" id="ARBA00022927"/>
    </source>
</evidence>